<accession>A0ABU9DHJ6</accession>
<comment type="caution">
    <text evidence="1">The sequence shown here is derived from an EMBL/GenBank/DDBJ whole genome shotgun (WGS) entry which is preliminary data.</text>
</comment>
<evidence type="ECO:0000313" key="1">
    <source>
        <dbReference type="EMBL" id="MEK8128346.1"/>
    </source>
</evidence>
<gene>
    <name evidence="1" type="ORF">WMW72_10570</name>
</gene>
<reference evidence="1 2" key="1">
    <citation type="submission" date="2024-04" db="EMBL/GenBank/DDBJ databases">
        <title>draft genome sequnece of Paenibacillus filicis.</title>
        <authorList>
            <person name="Kim D.-U."/>
        </authorList>
    </citation>
    <scope>NUCLEOTIDE SEQUENCE [LARGE SCALE GENOMIC DNA]</scope>
    <source>
        <strain evidence="1 2">KACC14197</strain>
    </source>
</reference>
<dbReference type="Proteomes" id="UP001469365">
    <property type="component" value="Unassembled WGS sequence"/>
</dbReference>
<dbReference type="RefSeq" id="WP_341415412.1">
    <property type="nucleotide sequence ID" value="NZ_JBBPCC010000005.1"/>
</dbReference>
<evidence type="ECO:0000313" key="2">
    <source>
        <dbReference type="Proteomes" id="UP001469365"/>
    </source>
</evidence>
<protein>
    <submittedName>
        <fullName evidence="1">Uncharacterized protein</fullName>
    </submittedName>
</protein>
<proteinExistence type="predicted"/>
<organism evidence="1 2">
    <name type="scientific">Paenibacillus filicis</name>
    <dbReference type="NCBI Taxonomy" id="669464"/>
    <lineage>
        <taxon>Bacteria</taxon>
        <taxon>Bacillati</taxon>
        <taxon>Bacillota</taxon>
        <taxon>Bacilli</taxon>
        <taxon>Bacillales</taxon>
        <taxon>Paenibacillaceae</taxon>
        <taxon>Paenibacillus</taxon>
    </lineage>
</organism>
<dbReference type="EMBL" id="JBBPCC010000005">
    <property type="protein sequence ID" value="MEK8128346.1"/>
    <property type="molecule type" value="Genomic_DNA"/>
</dbReference>
<keyword evidence="2" id="KW-1185">Reference proteome</keyword>
<name>A0ABU9DHJ6_9BACL</name>
<sequence>MIESAIVTFCRCCQRPADICPNDPHQTYEEEVPLKDRVTEDARSA</sequence>